<dbReference type="EMBL" id="NMVI01000007">
    <property type="protein sequence ID" value="OYN90005.1"/>
    <property type="molecule type" value="Genomic_DNA"/>
</dbReference>
<dbReference type="InterPro" id="IPR003439">
    <property type="entry name" value="ABC_transporter-like_ATP-bd"/>
</dbReference>
<accession>A0A255EK62</accession>
<evidence type="ECO:0000256" key="2">
    <source>
        <dbReference type="ARBA" id="ARBA00022448"/>
    </source>
</evidence>
<dbReference type="GO" id="GO:0042626">
    <property type="term" value="F:ATPase-coupled transmembrane transporter activity"/>
    <property type="evidence" value="ECO:0007669"/>
    <property type="project" value="TreeGrafter"/>
</dbReference>
<feature type="domain" description="ABC transporter" evidence="5">
    <location>
        <begin position="14"/>
        <end position="239"/>
    </location>
</feature>
<dbReference type="InterPro" id="IPR027417">
    <property type="entry name" value="P-loop_NTPase"/>
</dbReference>
<comment type="caution">
    <text evidence="6">The sequence shown here is derived from an EMBL/GenBank/DDBJ whole genome shotgun (WGS) entry which is preliminary data.</text>
</comment>
<keyword evidence="4 6" id="KW-0067">ATP-binding</keyword>
<dbReference type="GO" id="GO:0016887">
    <property type="term" value="F:ATP hydrolysis activity"/>
    <property type="evidence" value="ECO:0007669"/>
    <property type="project" value="InterPro"/>
</dbReference>
<proteinExistence type="inferred from homology"/>
<evidence type="ECO:0000256" key="4">
    <source>
        <dbReference type="ARBA" id="ARBA00022840"/>
    </source>
</evidence>
<dbReference type="CDD" id="cd03225">
    <property type="entry name" value="ABC_cobalt_CbiO_domain1"/>
    <property type="match status" value="1"/>
</dbReference>
<evidence type="ECO:0000256" key="1">
    <source>
        <dbReference type="ARBA" id="ARBA00005417"/>
    </source>
</evidence>
<dbReference type="PANTHER" id="PTHR43553:SF24">
    <property type="entry name" value="ENERGY-COUPLING FACTOR TRANSPORTER ATP-BINDING PROTEIN ECFA1"/>
    <property type="match status" value="1"/>
</dbReference>
<protein>
    <submittedName>
        <fullName evidence="6">Cobalt ABC transporter ATP-binding protein</fullName>
    </submittedName>
</protein>
<dbReference type="InterPro" id="IPR050095">
    <property type="entry name" value="ECF_ABC_transporter_ATP-bd"/>
</dbReference>
<keyword evidence="3" id="KW-0547">Nucleotide-binding</keyword>
<evidence type="ECO:0000259" key="5">
    <source>
        <dbReference type="PROSITE" id="PS50893"/>
    </source>
</evidence>
<name>A0A255EK62_9ACTN</name>
<sequence length="239" mass="25994">MPPAALPLVPEHGLELADVQVFAQVGEARRTILGPLSLQLTEHRICLVGANGSGKSTLLRLGNGLVRPDIGTVTVAGHPAYRQRDRVGFLFADPLAQLIMPTPRQDIELSLRRRIRSAEQRRAAAEDWLDRLGLLRLADQSVHDLSGGERQLVALTAVLASEPEILLCDEPTTLLDLRNRTALLQRLADLPQQLIIATHDLDLAAQSDRVIVLDQGTVIVDGPPEPAIATYRDHSAGQP</sequence>
<gene>
    <name evidence="6" type="ORF">CGZ92_01860</name>
</gene>
<dbReference type="Gene3D" id="3.40.50.300">
    <property type="entry name" value="P-loop containing nucleotide triphosphate hydrolases"/>
    <property type="match status" value="1"/>
</dbReference>
<evidence type="ECO:0000256" key="3">
    <source>
        <dbReference type="ARBA" id="ARBA00022741"/>
    </source>
</evidence>
<dbReference type="PROSITE" id="PS50893">
    <property type="entry name" value="ABC_TRANSPORTER_2"/>
    <property type="match status" value="1"/>
</dbReference>
<keyword evidence="2" id="KW-0813">Transport</keyword>
<dbReference type="AlphaFoldDB" id="A0A255EK62"/>
<evidence type="ECO:0000313" key="6">
    <source>
        <dbReference type="EMBL" id="OYN90005.1"/>
    </source>
</evidence>
<dbReference type="InterPro" id="IPR003593">
    <property type="entry name" value="AAA+_ATPase"/>
</dbReference>
<dbReference type="PANTHER" id="PTHR43553">
    <property type="entry name" value="HEAVY METAL TRANSPORTER"/>
    <property type="match status" value="1"/>
</dbReference>
<dbReference type="GO" id="GO:0043190">
    <property type="term" value="C:ATP-binding cassette (ABC) transporter complex"/>
    <property type="evidence" value="ECO:0007669"/>
    <property type="project" value="TreeGrafter"/>
</dbReference>
<dbReference type="SMART" id="SM00382">
    <property type="entry name" value="AAA"/>
    <property type="match status" value="1"/>
</dbReference>
<evidence type="ECO:0000313" key="7">
    <source>
        <dbReference type="Proteomes" id="UP000216533"/>
    </source>
</evidence>
<dbReference type="GO" id="GO:0005524">
    <property type="term" value="F:ATP binding"/>
    <property type="evidence" value="ECO:0007669"/>
    <property type="project" value="UniProtKB-KW"/>
</dbReference>
<dbReference type="SUPFAM" id="SSF52540">
    <property type="entry name" value="P-loop containing nucleoside triphosphate hydrolases"/>
    <property type="match status" value="1"/>
</dbReference>
<reference evidence="6 7" key="1">
    <citation type="submission" date="2017-07" db="EMBL/GenBank/DDBJ databases">
        <title>Draft whole genome sequences of clinical Proprionibacteriaceae strains.</title>
        <authorList>
            <person name="Bernier A.-M."/>
            <person name="Bernard K."/>
            <person name="Domingo M.-C."/>
        </authorList>
    </citation>
    <scope>NUCLEOTIDE SEQUENCE [LARGE SCALE GENOMIC DNA]</scope>
    <source>
        <strain evidence="6 7">NML 160184</strain>
    </source>
</reference>
<dbReference type="Proteomes" id="UP000216533">
    <property type="component" value="Unassembled WGS sequence"/>
</dbReference>
<dbReference type="Pfam" id="PF00005">
    <property type="entry name" value="ABC_tran"/>
    <property type="match status" value="1"/>
</dbReference>
<comment type="similarity">
    <text evidence="1">Belongs to the ABC transporter superfamily.</text>
</comment>
<dbReference type="InterPro" id="IPR015856">
    <property type="entry name" value="ABC_transpr_CbiO/EcfA_su"/>
</dbReference>
<dbReference type="RefSeq" id="WP_094449686.1">
    <property type="nucleotide sequence ID" value="NZ_NMVI01000007.1"/>
</dbReference>
<organism evidence="6 7">
    <name type="scientific">Parenemella sanctibonifatiensis</name>
    <dbReference type="NCBI Taxonomy" id="2016505"/>
    <lineage>
        <taxon>Bacteria</taxon>
        <taxon>Bacillati</taxon>
        <taxon>Actinomycetota</taxon>
        <taxon>Actinomycetes</taxon>
        <taxon>Propionibacteriales</taxon>
        <taxon>Propionibacteriaceae</taxon>
        <taxon>Parenemella</taxon>
    </lineage>
</organism>